<protein>
    <submittedName>
        <fullName evidence="2">Uncharacterized protein</fullName>
    </submittedName>
</protein>
<dbReference type="AlphaFoldDB" id="A0A6G9YI00"/>
<gene>
    <name evidence="2" type="ORF">F5544_24150</name>
</gene>
<dbReference type="KEGG" id="nah:F5544_24150"/>
<dbReference type="Proteomes" id="UP000503540">
    <property type="component" value="Chromosome"/>
</dbReference>
<organism evidence="2 3">
    <name type="scientific">Nocardia arthritidis</name>
    <dbReference type="NCBI Taxonomy" id="228602"/>
    <lineage>
        <taxon>Bacteria</taxon>
        <taxon>Bacillati</taxon>
        <taxon>Actinomycetota</taxon>
        <taxon>Actinomycetes</taxon>
        <taxon>Mycobacteriales</taxon>
        <taxon>Nocardiaceae</taxon>
        <taxon>Nocardia</taxon>
    </lineage>
</organism>
<name>A0A6G9YI00_9NOCA</name>
<accession>A0A6G9YI00</accession>
<dbReference type="RefSeq" id="WP_167475337.1">
    <property type="nucleotide sequence ID" value="NZ_CP046172.1"/>
</dbReference>
<dbReference type="EMBL" id="CP046172">
    <property type="protein sequence ID" value="QIS12687.1"/>
    <property type="molecule type" value="Genomic_DNA"/>
</dbReference>
<feature type="compositionally biased region" description="Basic and acidic residues" evidence="1">
    <location>
        <begin position="144"/>
        <end position="156"/>
    </location>
</feature>
<evidence type="ECO:0000256" key="1">
    <source>
        <dbReference type="SAM" id="MobiDB-lite"/>
    </source>
</evidence>
<feature type="region of interest" description="Disordered" evidence="1">
    <location>
        <begin position="124"/>
        <end position="156"/>
    </location>
</feature>
<keyword evidence="3" id="KW-1185">Reference proteome</keyword>
<evidence type="ECO:0000313" key="3">
    <source>
        <dbReference type="Proteomes" id="UP000503540"/>
    </source>
</evidence>
<proteinExistence type="predicted"/>
<sequence>MISPSMYPRVTSEASAGKNYDNPVQFQSQWLPGGFYITRTLSDDWFFAMGGIQLSATGVVTVHKPADGAEPRITVEYKAYVHDRYNWDGDKSTEIAGVTVSDKRMGALHTAGLAREYDVDGSSGIRRYEGTVPSTGPINLPGAHDSRDGDRSDPTR</sequence>
<reference evidence="2 3" key="1">
    <citation type="journal article" date="2019" name="ACS Chem. Biol.">
        <title>Identification and Mobilization of a Cryptic Antibiotic Biosynthesis Gene Locus from a Human-Pathogenic Nocardia Isolate.</title>
        <authorList>
            <person name="Herisse M."/>
            <person name="Ishida K."/>
            <person name="Porter J.L."/>
            <person name="Howden B."/>
            <person name="Hertweck C."/>
            <person name="Stinear T.P."/>
            <person name="Pidot S.J."/>
        </authorList>
    </citation>
    <scope>NUCLEOTIDE SEQUENCE [LARGE SCALE GENOMIC DNA]</scope>
    <source>
        <strain evidence="2 3">AUSMDU00012717</strain>
    </source>
</reference>
<evidence type="ECO:0000313" key="2">
    <source>
        <dbReference type="EMBL" id="QIS12687.1"/>
    </source>
</evidence>